<evidence type="ECO:0000313" key="3">
    <source>
        <dbReference type="Proteomes" id="UP001497497"/>
    </source>
</evidence>
<feature type="region of interest" description="Disordered" evidence="1">
    <location>
        <begin position="102"/>
        <end position="135"/>
    </location>
</feature>
<evidence type="ECO:0000313" key="2">
    <source>
        <dbReference type="EMBL" id="CAL1534486.1"/>
    </source>
</evidence>
<dbReference type="EMBL" id="CAXITT010000173">
    <property type="protein sequence ID" value="CAL1534486.1"/>
    <property type="molecule type" value="Genomic_DNA"/>
</dbReference>
<reference evidence="2 3" key="1">
    <citation type="submission" date="2024-04" db="EMBL/GenBank/DDBJ databases">
        <authorList>
            <consortium name="Genoscope - CEA"/>
            <person name="William W."/>
        </authorList>
    </citation>
    <scope>NUCLEOTIDE SEQUENCE [LARGE SCALE GENOMIC DNA]</scope>
</reference>
<accession>A0AAV2HQS5</accession>
<name>A0AAV2HQS5_LYMST</name>
<gene>
    <name evidence="2" type="ORF">GSLYS_00008446001</name>
</gene>
<organism evidence="2 3">
    <name type="scientific">Lymnaea stagnalis</name>
    <name type="common">Great pond snail</name>
    <name type="synonym">Helix stagnalis</name>
    <dbReference type="NCBI Taxonomy" id="6523"/>
    <lineage>
        <taxon>Eukaryota</taxon>
        <taxon>Metazoa</taxon>
        <taxon>Spiralia</taxon>
        <taxon>Lophotrochozoa</taxon>
        <taxon>Mollusca</taxon>
        <taxon>Gastropoda</taxon>
        <taxon>Heterobranchia</taxon>
        <taxon>Euthyneura</taxon>
        <taxon>Panpulmonata</taxon>
        <taxon>Hygrophila</taxon>
        <taxon>Lymnaeoidea</taxon>
        <taxon>Lymnaeidae</taxon>
        <taxon>Lymnaea</taxon>
    </lineage>
</organism>
<comment type="caution">
    <text evidence="2">The sequence shown here is derived from an EMBL/GenBank/DDBJ whole genome shotgun (WGS) entry which is preliminary data.</text>
</comment>
<evidence type="ECO:0000256" key="1">
    <source>
        <dbReference type="SAM" id="MobiDB-lite"/>
    </source>
</evidence>
<dbReference type="Proteomes" id="UP001497497">
    <property type="component" value="Unassembled WGS sequence"/>
</dbReference>
<keyword evidence="3" id="KW-1185">Reference proteome</keyword>
<protein>
    <submittedName>
        <fullName evidence="2">Uncharacterized protein</fullName>
    </submittedName>
</protein>
<feature type="non-terminal residue" evidence="2">
    <location>
        <position position="1"/>
    </location>
</feature>
<feature type="non-terminal residue" evidence="2">
    <location>
        <position position="456"/>
    </location>
</feature>
<dbReference type="AlphaFoldDB" id="A0AAV2HQS5"/>
<feature type="region of interest" description="Disordered" evidence="1">
    <location>
        <begin position="412"/>
        <end position="456"/>
    </location>
</feature>
<feature type="compositionally biased region" description="Polar residues" evidence="1">
    <location>
        <begin position="102"/>
        <end position="111"/>
    </location>
</feature>
<sequence length="456" mass="50591">SLPINVVYNPGQIIVHDLPPTEGPVEAKKPPILLFTPKMRRNSTPLNPYARPVTALEVRDIYSEQMKSRASPNGGISQIADKPNPYVQRNSFLRPIILSTKTEPSKQSQNTSVPQSQITQPPPSSSGSNSMAKQSLHSKVLQSKFYFSSTTATAQQDVPSNKTNVSYMGLNGPQVLTNLPIHNKECSNPAGLKTPNQLINENSSVEIKQEGPLNYEPLAAGKQSKISVTPERQQQIRSESLNTDKGKTVNYIHLKRMPVTNTMTGNVNIRKTVKDNRNIANDVNSNNKARTDVIQKSLPDSTSEVSQNAHPSTFDELLRPMSSSKNSYAVFEKPSMRHYLLSVTKDKKTLINIQNSSIRGEALESEVIITRPSTDPANYVTIPLHKLQKHSKVTEQEQLFKLASLKSELTKIEQRPQGDGGLPKSSNLTEQMKVMPCKRSDRNEISDNEDFDGSIE</sequence>
<feature type="compositionally biased region" description="Acidic residues" evidence="1">
    <location>
        <begin position="446"/>
        <end position="456"/>
    </location>
</feature>
<proteinExistence type="predicted"/>